<dbReference type="PANTHER" id="PTHR43537:SF24">
    <property type="entry name" value="GLUCONATE OPERON TRANSCRIPTIONAL REPRESSOR"/>
    <property type="match status" value="1"/>
</dbReference>
<dbReference type="RefSeq" id="WP_218113996.1">
    <property type="nucleotide sequence ID" value="NZ_CAJVAP010000003.1"/>
</dbReference>
<feature type="domain" description="HTH gntR-type" evidence="4">
    <location>
        <begin position="20"/>
        <end position="90"/>
    </location>
</feature>
<organism evidence="5 6">
    <name type="scientific">Leucobacter soli</name>
    <dbReference type="NCBI Taxonomy" id="2812850"/>
    <lineage>
        <taxon>Bacteria</taxon>
        <taxon>Bacillati</taxon>
        <taxon>Actinomycetota</taxon>
        <taxon>Actinomycetes</taxon>
        <taxon>Micrococcales</taxon>
        <taxon>Microbacteriaceae</taxon>
        <taxon>Leucobacter</taxon>
    </lineage>
</organism>
<proteinExistence type="predicted"/>
<keyword evidence="2" id="KW-0238">DNA-binding</keyword>
<dbReference type="PROSITE" id="PS50949">
    <property type="entry name" value="HTH_GNTR"/>
    <property type="match status" value="1"/>
</dbReference>
<dbReference type="SMART" id="SM00895">
    <property type="entry name" value="FCD"/>
    <property type="match status" value="1"/>
</dbReference>
<dbReference type="Pfam" id="PF07729">
    <property type="entry name" value="FCD"/>
    <property type="match status" value="1"/>
</dbReference>
<evidence type="ECO:0000256" key="1">
    <source>
        <dbReference type="ARBA" id="ARBA00023015"/>
    </source>
</evidence>
<keyword evidence="6" id="KW-1185">Reference proteome</keyword>
<keyword evidence="3" id="KW-0804">Transcription</keyword>
<protein>
    <recommendedName>
        <fullName evidence="4">HTH gntR-type domain-containing protein</fullName>
    </recommendedName>
</protein>
<dbReference type="InterPro" id="IPR000524">
    <property type="entry name" value="Tscrpt_reg_HTH_GntR"/>
</dbReference>
<evidence type="ECO:0000259" key="4">
    <source>
        <dbReference type="PROSITE" id="PS50949"/>
    </source>
</evidence>
<accession>A0A916JSP3</accession>
<dbReference type="SMART" id="SM00345">
    <property type="entry name" value="HTH_GNTR"/>
    <property type="match status" value="1"/>
</dbReference>
<gene>
    <name evidence="5" type="ORF">LEUCIP111803_00346</name>
</gene>
<evidence type="ECO:0000313" key="6">
    <source>
        <dbReference type="Proteomes" id="UP000693892"/>
    </source>
</evidence>
<dbReference type="AlphaFoldDB" id="A0A916JSP3"/>
<keyword evidence="1" id="KW-0805">Transcription regulation</keyword>
<dbReference type="Pfam" id="PF00392">
    <property type="entry name" value="GntR"/>
    <property type="match status" value="1"/>
</dbReference>
<dbReference type="CDD" id="cd07377">
    <property type="entry name" value="WHTH_GntR"/>
    <property type="match status" value="1"/>
</dbReference>
<dbReference type="EMBL" id="CAJVAP010000003">
    <property type="protein sequence ID" value="CAG7599983.1"/>
    <property type="molecule type" value="Genomic_DNA"/>
</dbReference>
<sequence length="265" mass="28160">MRSPILSSSAVAADADEVSGQQVGGIAERIASAISLGMLAVGERLPAEIELANQFGVAVATLRKALASLRAQGIVETRRGRNGGTFVVKAPFPSQHSLRQALATTSIVALRDLADEHAAISASAARLAALRSSPARPTRLAELAFRAREARGAQDLTLSDSRFHIEIAVLSQSQRLLTAEQRLQSEITPLLWSEGLARVSAHDAFTDHLALVMAIEQGRADDAWRVAEAHIMSNIRAIVAAKLALPESLQGIEETGRAANSRSKL</sequence>
<name>A0A916JSP3_9MICO</name>
<evidence type="ECO:0000313" key="5">
    <source>
        <dbReference type="EMBL" id="CAG7599983.1"/>
    </source>
</evidence>
<evidence type="ECO:0000256" key="3">
    <source>
        <dbReference type="ARBA" id="ARBA00023163"/>
    </source>
</evidence>
<comment type="caution">
    <text evidence="5">The sequence shown here is derived from an EMBL/GenBank/DDBJ whole genome shotgun (WGS) entry which is preliminary data.</text>
</comment>
<dbReference type="GO" id="GO:0003677">
    <property type="term" value="F:DNA binding"/>
    <property type="evidence" value="ECO:0007669"/>
    <property type="project" value="UniProtKB-KW"/>
</dbReference>
<dbReference type="Proteomes" id="UP000693892">
    <property type="component" value="Unassembled WGS sequence"/>
</dbReference>
<reference evidence="5" key="1">
    <citation type="submission" date="2021-06" db="EMBL/GenBank/DDBJ databases">
        <authorList>
            <person name="Criscuolo A."/>
        </authorList>
    </citation>
    <scope>NUCLEOTIDE SEQUENCE</scope>
    <source>
        <strain evidence="5">CIP111803</strain>
    </source>
</reference>
<evidence type="ECO:0000256" key="2">
    <source>
        <dbReference type="ARBA" id="ARBA00023125"/>
    </source>
</evidence>
<dbReference type="GO" id="GO:0003700">
    <property type="term" value="F:DNA-binding transcription factor activity"/>
    <property type="evidence" value="ECO:0007669"/>
    <property type="project" value="InterPro"/>
</dbReference>
<dbReference type="InterPro" id="IPR011711">
    <property type="entry name" value="GntR_C"/>
</dbReference>
<dbReference type="PANTHER" id="PTHR43537">
    <property type="entry name" value="TRANSCRIPTIONAL REGULATOR, GNTR FAMILY"/>
    <property type="match status" value="1"/>
</dbReference>